<evidence type="ECO:0000256" key="1">
    <source>
        <dbReference type="SAM" id="Phobius"/>
    </source>
</evidence>
<keyword evidence="1" id="KW-0812">Transmembrane</keyword>
<protein>
    <submittedName>
        <fullName evidence="2">Uncharacterized protein</fullName>
    </submittedName>
</protein>
<dbReference type="Proteomes" id="UP000189674">
    <property type="component" value="Chromosome"/>
</dbReference>
<feature type="transmembrane region" description="Helical" evidence="1">
    <location>
        <begin position="102"/>
        <end position="120"/>
    </location>
</feature>
<keyword evidence="1" id="KW-0472">Membrane</keyword>
<feature type="transmembrane region" description="Helical" evidence="1">
    <location>
        <begin position="64"/>
        <end position="82"/>
    </location>
</feature>
<evidence type="ECO:0000313" key="2">
    <source>
        <dbReference type="EMBL" id="AQT69410.1"/>
    </source>
</evidence>
<evidence type="ECO:0000313" key="3">
    <source>
        <dbReference type="Proteomes" id="UP000189674"/>
    </source>
</evidence>
<dbReference type="KEGG" id="alus:STSP2_02599"/>
<accession>A0A1U9NP77</accession>
<reference evidence="3" key="1">
    <citation type="submission" date="2017-02" db="EMBL/GenBank/DDBJ databases">
        <title>Comparative genomics and description of representatives of a novel lineage of planctomycetes thriving in anoxic sediments.</title>
        <authorList>
            <person name="Spring S."/>
            <person name="Bunk B."/>
            <person name="Sproer C."/>
        </authorList>
    </citation>
    <scope>NUCLEOTIDE SEQUENCE [LARGE SCALE GENOMIC DNA]</scope>
    <source>
        <strain evidence="3">ST-NAGAB-D1</strain>
    </source>
</reference>
<gene>
    <name evidence="2" type="ORF">STSP2_02599</name>
</gene>
<feature type="transmembrane region" description="Helical" evidence="1">
    <location>
        <begin position="132"/>
        <end position="153"/>
    </location>
</feature>
<keyword evidence="3" id="KW-1185">Reference proteome</keyword>
<dbReference type="RefSeq" id="WP_146663101.1">
    <property type="nucleotide sequence ID" value="NZ_CP019791.1"/>
</dbReference>
<name>A0A1U9NP77_9BACT</name>
<proteinExistence type="predicted"/>
<sequence>MKKPYSLLAFGTLMVLASIPPALFFDYAHYYTFFSIGMLLVMMGLYELQTDRGLFSSWKPRQHIVFWGGTIAVCIFLDQFGLDAGYWHYPWYSNVFDEILKYVFEWAVPFVYLGFGLLIGENFLHKRGVGRVTAFLVSLLVFVTALGIFTEFFNLYVYSWKITDMPFTDAKVGGFFVMFQTFGFWAMAIIGYSKHALIRRMS</sequence>
<dbReference type="EMBL" id="CP019791">
    <property type="protein sequence ID" value="AQT69410.1"/>
    <property type="molecule type" value="Genomic_DNA"/>
</dbReference>
<feature type="transmembrane region" description="Helical" evidence="1">
    <location>
        <begin position="173"/>
        <end position="192"/>
    </location>
</feature>
<feature type="transmembrane region" description="Helical" evidence="1">
    <location>
        <begin position="27"/>
        <end position="48"/>
    </location>
</feature>
<dbReference type="AlphaFoldDB" id="A0A1U9NP77"/>
<dbReference type="STRING" id="1936003.STSP2_02599"/>
<keyword evidence="1" id="KW-1133">Transmembrane helix</keyword>
<organism evidence="2 3">
    <name type="scientific">Anaerohalosphaera lusitana</name>
    <dbReference type="NCBI Taxonomy" id="1936003"/>
    <lineage>
        <taxon>Bacteria</taxon>
        <taxon>Pseudomonadati</taxon>
        <taxon>Planctomycetota</taxon>
        <taxon>Phycisphaerae</taxon>
        <taxon>Sedimentisphaerales</taxon>
        <taxon>Anaerohalosphaeraceae</taxon>
        <taxon>Anaerohalosphaera</taxon>
    </lineage>
</organism>